<reference evidence="1" key="1">
    <citation type="submission" date="2025-05" db="UniProtKB">
        <authorList>
            <consortium name="Ensembl"/>
        </authorList>
    </citation>
    <scope>IDENTIFICATION</scope>
</reference>
<accession>A0A8C9FRB6</accession>
<sequence length="100" mass="10778">MFEQNKGSHQISGTDSEMGEHIFWETVKRITIFPPSLPTLCLGKKVQGGDATAAGSGSPHNGFSSHCSHSWLLTALQSCSSAFSFWDMLIDCTCSNPNAI</sequence>
<dbReference type="AlphaFoldDB" id="A0A8C9FRB6"/>
<proteinExistence type="predicted"/>
<dbReference type="Ensembl" id="ENSPSTT00000020752.1">
    <property type="protein sequence ID" value="ENSPSTP00000019801.1"/>
    <property type="gene ID" value="ENSPSTG00000014325.1"/>
</dbReference>
<name>A0A8C9FRB6_PAVCR</name>
<keyword evidence="2" id="KW-1185">Reference proteome</keyword>
<protein>
    <submittedName>
        <fullName evidence="1">Uncharacterized protein</fullName>
    </submittedName>
</protein>
<dbReference type="Ensembl" id="ENSPSTT00000014844.1">
    <property type="protein sequence ID" value="ENSPSTP00000014140.1"/>
    <property type="gene ID" value="ENSPSTG00000009998.1"/>
</dbReference>
<evidence type="ECO:0000313" key="2">
    <source>
        <dbReference type="Proteomes" id="UP000694428"/>
    </source>
</evidence>
<evidence type="ECO:0000313" key="1">
    <source>
        <dbReference type="Ensembl" id="ENSPSTP00000019801.1"/>
    </source>
</evidence>
<organism evidence="1 2">
    <name type="scientific">Pavo cristatus</name>
    <name type="common">Indian peafowl</name>
    <name type="synonym">Blue peafowl</name>
    <dbReference type="NCBI Taxonomy" id="9049"/>
    <lineage>
        <taxon>Eukaryota</taxon>
        <taxon>Metazoa</taxon>
        <taxon>Chordata</taxon>
        <taxon>Craniata</taxon>
        <taxon>Vertebrata</taxon>
        <taxon>Euteleostomi</taxon>
        <taxon>Archelosauria</taxon>
        <taxon>Archosauria</taxon>
        <taxon>Dinosauria</taxon>
        <taxon>Saurischia</taxon>
        <taxon>Theropoda</taxon>
        <taxon>Coelurosauria</taxon>
        <taxon>Aves</taxon>
        <taxon>Neognathae</taxon>
        <taxon>Galloanserae</taxon>
        <taxon>Galliformes</taxon>
        <taxon>Phasianidae</taxon>
        <taxon>Phasianinae</taxon>
        <taxon>Pavo</taxon>
    </lineage>
</organism>
<dbReference type="Proteomes" id="UP000694428">
    <property type="component" value="Unplaced"/>
</dbReference>